<keyword evidence="8 11" id="KW-1133">Transmembrane helix</keyword>
<dbReference type="Gene3D" id="3.40.190.160">
    <property type="match status" value="1"/>
</dbReference>
<evidence type="ECO:0000256" key="2">
    <source>
        <dbReference type="ARBA" id="ARBA00004651"/>
    </source>
</evidence>
<keyword evidence="16" id="KW-1185">Reference proteome</keyword>
<comment type="similarity">
    <text evidence="3">Belongs to the emb family.</text>
</comment>
<evidence type="ECO:0000259" key="14">
    <source>
        <dbReference type="Pfam" id="PF17689"/>
    </source>
</evidence>
<evidence type="ECO:0000256" key="3">
    <source>
        <dbReference type="ARBA" id="ARBA00008195"/>
    </source>
</evidence>
<evidence type="ECO:0000256" key="4">
    <source>
        <dbReference type="ARBA" id="ARBA00022475"/>
    </source>
</evidence>
<gene>
    <name evidence="15" type="ORF">FCN18_02545</name>
</gene>
<dbReference type="Gene3D" id="2.60.120.940">
    <property type="entry name" value="EmbC, C-terminal domain, subdomain 2"/>
    <property type="match status" value="1"/>
</dbReference>
<sequence>MSSHRWTIAGLGLLSALTAVLFVLAPVNQDVTTYEWPSAQETESTALPLFPYEPERLDVTFTCADTVALGDGLVLSTTPPDGVAGERPSPAGLAVRAEGGSVVVSLGDEELARQSRGADCEWALHSGADGTRVVVDGTEVGRSQQTAAVNGLFTDLSGRTDLRATVVPDTRYQTDASAWKIIAGALSVASLVAMLVLLHRWEAPRTRRVRVLPRHWWRPTLADGAVAATLLVWAFIGALTVDDGYIVTMLKAEADTGYVGNYFRWFNAPEAPFGWFYELYRPLAELTASGWFLRLPSVLLGFASWLLIDRVLLRRFTSGLRAGPTNPLPAARSRRGPARLLRWASAALFLLWYLPYNVGVRPEPWIVLGSLVVFALVERAIATRAFTPLALGVIVAGATVAVTPTGVAAFMPFLAALPAIVRLVRGHWGLVVAVLLGTGASALLLMFYDQSLSAVLHATEVRTEIGPSYGVTDELTRYETLFDSTQVEGALNRRMPMLLMLASMLVLAVLLAFRRVPGLAAGPTRRLLAGSALYLVALAFTPTKWTHHFGALAGLGTLVIAVTVYTITRGALRRSWEKSLVMAVLTGAVVLALSAPSRWWYVSSLNVKWAMVEPGFRNIDAADAVLVLGLVLAVAGLFGAWRWLRQPGWLVVVVAMGTVVVEVATMAYAMVPRWDTYTIGRSNLASLSGGSCGVEDWLRVEPDLRAGLLPSGGAPARTDGFVVNGGFPAHVAPVAPYGTAEAPVWGSGGAAGSVTTDWYRLPDGAGAADMPPLVVPIGGQGAVSAKVEFADENGTVLREHGLGLDKNGGWRDARLEPGDAAQVRVVATDRADGEGWIAVGAPRLPKVVPVAEVVPVSEPVILDWVDAFVLPCRVPSSVADGLSEPVRYRFASGPSIRWLSGVSLSAGAGGPHAPLLQLARQTPLPTYLSGDKLFEPVSIFRLDYALPMRGVTQTQ</sequence>
<feature type="domain" description="Arabinofuranosyltransferase central" evidence="12">
    <location>
        <begin position="176"/>
        <end position="638"/>
    </location>
</feature>
<feature type="transmembrane region" description="Helical" evidence="11">
    <location>
        <begin position="364"/>
        <end position="382"/>
    </location>
</feature>
<comment type="caution">
    <text evidence="15">The sequence shown here is derived from an EMBL/GenBank/DDBJ whole genome shotgun (WGS) entry which is preliminary data.</text>
</comment>
<feature type="transmembrane region" description="Helical" evidence="11">
    <location>
        <begin position="291"/>
        <end position="308"/>
    </location>
</feature>
<feature type="transmembrane region" description="Helical" evidence="11">
    <location>
        <begin position="580"/>
        <end position="601"/>
    </location>
</feature>
<dbReference type="EMBL" id="SWMS01000001">
    <property type="protein sequence ID" value="TKG73468.1"/>
    <property type="molecule type" value="Genomic_DNA"/>
</dbReference>
<evidence type="ECO:0000256" key="9">
    <source>
        <dbReference type="ARBA" id="ARBA00023136"/>
    </source>
</evidence>
<dbReference type="InterPro" id="IPR042486">
    <property type="entry name" value="Arabino_trans_C_2"/>
</dbReference>
<evidence type="ECO:0000256" key="8">
    <source>
        <dbReference type="ARBA" id="ARBA00022989"/>
    </source>
</evidence>
<feature type="transmembrane region" description="Helical" evidence="11">
    <location>
        <begin position="621"/>
        <end position="641"/>
    </location>
</feature>
<feature type="transmembrane region" description="Helical" evidence="11">
    <location>
        <begin position="178"/>
        <end position="199"/>
    </location>
</feature>
<keyword evidence="10" id="KW-0961">Cell wall biogenesis/degradation</keyword>
<organism evidence="15 16">
    <name type="scientific">Prauserella endophytica</name>
    <dbReference type="NCBI Taxonomy" id="1592324"/>
    <lineage>
        <taxon>Bacteria</taxon>
        <taxon>Bacillati</taxon>
        <taxon>Actinomycetota</taxon>
        <taxon>Actinomycetes</taxon>
        <taxon>Pseudonocardiales</taxon>
        <taxon>Pseudonocardiaceae</taxon>
        <taxon>Prauserella</taxon>
        <taxon>Prauserella coralliicola group</taxon>
    </lineage>
</organism>
<feature type="transmembrane region" description="Helical" evidence="11">
    <location>
        <begin position="340"/>
        <end position="358"/>
    </location>
</feature>
<evidence type="ECO:0000259" key="12">
    <source>
        <dbReference type="Pfam" id="PF04602"/>
    </source>
</evidence>
<evidence type="ECO:0000256" key="1">
    <source>
        <dbReference type="ARBA" id="ARBA00003001"/>
    </source>
</evidence>
<evidence type="ECO:0000259" key="13">
    <source>
        <dbReference type="Pfam" id="PF14896"/>
    </source>
</evidence>
<name>A0ABY2SC44_9PSEU</name>
<keyword evidence="4" id="KW-1003">Cell membrane</keyword>
<dbReference type="Pfam" id="PF17689">
    <property type="entry name" value="Arabino_trans_N"/>
    <property type="match status" value="1"/>
</dbReference>
<dbReference type="InterPro" id="IPR032731">
    <property type="entry name" value="Arabino_trans_C"/>
</dbReference>
<evidence type="ECO:0000256" key="6">
    <source>
        <dbReference type="ARBA" id="ARBA00022679"/>
    </source>
</evidence>
<keyword evidence="7 11" id="KW-0812">Transmembrane</keyword>
<proteinExistence type="inferred from homology"/>
<dbReference type="RefSeq" id="WP_137093027.1">
    <property type="nucleotide sequence ID" value="NZ_SWMS01000001.1"/>
</dbReference>
<feature type="transmembrane region" description="Helical" evidence="11">
    <location>
        <begin position="498"/>
        <end position="516"/>
    </location>
</feature>
<evidence type="ECO:0000313" key="15">
    <source>
        <dbReference type="EMBL" id="TKG73468.1"/>
    </source>
</evidence>
<feature type="transmembrane region" description="Helical" evidence="11">
    <location>
        <begin position="549"/>
        <end position="568"/>
    </location>
</feature>
<keyword evidence="6" id="KW-0808">Transferase</keyword>
<evidence type="ECO:0000313" key="16">
    <source>
        <dbReference type="Proteomes" id="UP000309992"/>
    </source>
</evidence>
<feature type="transmembrane region" description="Helical" evidence="11">
    <location>
        <begin position="389"/>
        <end position="415"/>
    </location>
</feature>
<protein>
    <submittedName>
        <fullName evidence="15">Cell shape-determining protein</fullName>
    </submittedName>
</protein>
<evidence type="ECO:0000256" key="10">
    <source>
        <dbReference type="ARBA" id="ARBA00023316"/>
    </source>
</evidence>
<feature type="domain" description="Arabinosyltransferase C-terminal" evidence="13">
    <location>
        <begin position="740"/>
        <end position="931"/>
    </location>
</feature>
<dbReference type="InterPro" id="IPR040920">
    <property type="entry name" value="Arabino_trans_N"/>
</dbReference>
<dbReference type="Gene3D" id="2.60.120.610">
    <property type="entry name" value="arabinofuranosyltransferase like domain"/>
    <property type="match status" value="1"/>
</dbReference>
<evidence type="ECO:0000256" key="7">
    <source>
        <dbReference type="ARBA" id="ARBA00022692"/>
    </source>
</evidence>
<feature type="domain" description="Arabinosyltransferas concanavalin like" evidence="14">
    <location>
        <begin position="28"/>
        <end position="171"/>
    </location>
</feature>
<reference evidence="15 16" key="1">
    <citation type="journal article" date="2015" name="Antonie Van Leeuwenhoek">
        <title>Prauserella endophytica sp. nov., an endophytic actinobacterium isolated from Tamarix taklamakanensis.</title>
        <authorList>
            <person name="Liu J.M."/>
            <person name="Habden X."/>
            <person name="Guo L."/>
            <person name="Tuo L."/>
            <person name="Jiang Z.K."/>
            <person name="Liu S.W."/>
            <person name="Liu X.F."/>
            <person name="Chen L."/>
            <person name="Li R.F."/>
            <person name="Zhang Y.Q."/>
            <person name="Sun C.H."/>
        </authorList>
    </citation>
    <scope>NUCLEOTIDE SEQUENCE [LARGE SCALE GENOMIC DNA]</scope>
    <source>
        <strain evidence="15 16">CGMCC 4.7182</strain>
    </source>
</reference>
<dbReference type="InterPro" id="IPR007680">
    <property type="entry name" value="Arabino_trans_central"/>
</dbReference>
<comment type="subcellular location">
    <subcellularLocation>
        <location evidence="2">Cell membrane</location>
        <topology evidence="2">Multi-pass membrane protein</topology>
    </subcellularLocation>
</comment>
<dbReference type="Proteomes" id="UP000309992">
    <property type="component" value="Unassembled WGS sequence"/>
</dbReference>
<feature type="transmembrane region" description="Helical" evidence="11">
    <location>
        <begin position="220"/>
        <end position="241"/>
    </location>
</feature>
<feature type="transmembrane region" description="Helical" evidence="11">
    <location>
        <begin position="427"/>
        <end position="448"/>
    </location>
</feature>
<keyword evidence="9 11" id="KW-0472">Membrane</keyword>
<dbReference type="InterPro" id="IPR027451">
    <property type="entry name" value="EmbABC_dom1"/>
</dbReference>
<feature type="transmembrane region" description="Helical" evidence="11">
    <location>
        <begin position="648"/>
        <end position="671"/>
    </location>
</feature>
<evidence type="ECO:0000256" key="11">
    <source>
        <dbReference type="SAM" id="Phobius"/>
    </source>
</evidence>
<evidence type="ECO:0000256" key="5">
    <source>
        <dbReference type="ARBA" id="ARBA00022676"/>
    </source>
</evidence>
<keyword evidence="5" id="KW-0328">Glycosyltransferase</keyword>
<dbReference type="Pfam" id="PF14896">
    <property type="entry name" value="Arabino_trans_C"/>
    <property type="match status" value="1"/>
</dbReference>
<dbReference type="Pfam" id="PF04602">
    <property type="entry name" value="Arabinose_trans"/>
    <property type="match status" value="1"/>
</dbReference>
<comment type="function">
    <text evidence="1">Arabinosyl transferase responsible for the polymerization of arabinose into the arabinan of arabinogalactan.</text>
</comment>
<accession>A0ABY2SC44</accession>